<evidence type="ECO:0000313" key="6">
    <source>
        <dbReference type="Proteomes" id="UP000552683"/>
    </source>
</evidence>
<sequence>MKEIRSCEIKASEDMILTGLPIVFNQTATINDSGLSYNEVILPTALDGCDLSDTRLLYNHDNSKVPLARTPKTMKFNKSSAGLEMIATLPDTAEAKSIYAAVKRGDLTAMSFGFKVSEGGDSYDRASNTRTIHKIDKVYEVSVTPYPAYSATSVEARSRINAFNDDERTKKLIELNNIILH</sequence>
<dbReference type="RefSeq" id="WP_185898163.1">
    <property type="nucleotide sequence ID" value="NZ_JACLZK010000001.1"/>
</dbReference>
<dbReference type="NCBIfam" id="TIGR01543">
    <property type="entry name" value="proheadase_HK97"/>
    <property type="match status" value="1"/>
</dbReference>
<dbReference type="InterPro" id="IPR006433">
    <property type="entry name" value="Prohead_protease"/>
</dbReference>
<keyword evidence="3" id="KW-0378">Hydrolase</keyword>
<keyword evidence="6" id="KW-1185">Reference proteome</keyword>
<name>A0A842J520_9BACT</name>
<dbReference type="EMBL" id="JACLZK010000001">
    <property type="protein sequence ID" value="MBC2882558.1"/>
    <property type="molecule type" value="Genomic_DNA"/>
</dbReference>
<dbReference type="Proteomes" id="UP000552683">
    <property type="component" value="Unassembled WGS sequence"/>
</dbReference>
<feature type="domain" description="Prohead serine protease" evidence="4">
    <location>
        <begin position="8"/>
        <end position="161"/>
    </location>
</feature>
<gene>
    <name evidence="5" type="ORF">H7R39_04680</name>
</gene>
<evidence type="ECO:0000256" key="3">
    <source>
        <dbReference type="ARBA" id="ARBA00022801"/>
    </source>
</evidence>
<dbReference type="GO" id="GO:0006508">
    <property type="term" value="P:proteolysis"/>
    <property type="evidence" value="ECO:0007669"/>
    <property type="project" value="UniProtKB-KW"/>
</dbReference>
<dbReference type="InterPro" id="IPR054613">
    <property type="entry name" value="Peptidase_S78_dom"/>
</dbReference>
<evidence type="ECO:0000256" key="2">
    <source>
        <dbReference type="ARBA" id="ARBA00022670"/>
    </source>
</evidence>
<keyword evidence="2 5" id="KW-0645">Protease</keyword>
<evidence type="ECO:0000259" key="4">
    <source>
        <dbReference type="Pfam" id="PF04586"/>
    </source>
</evidence>
<dbReference type="AlphaFoldDB" id="A0A842J520"/>
<organism evidence="5 6">
    <name type="scientific">Campylobacter massiliensis</name>
    <dbReference type="NCBI Taxonomy" id="2762557"/>
    <lineage>
        <taxon>Bacteria</taxon>
        <taxon>Pseudomonadati</taxon>
        <taxon>Campylobacterota</taxon>
        <taxon>Epsilonproteobacteria</taxon>
        <taxon>Campylobacterales</taxon>
        <taxon>Campylobacteraceae</taxon>
        <taxon>Campylobacter</taxon>
    </lineage>
</organism>
<evidence type="ECO:0000256" key="1">
    <source>
        <dbReference type="ARBA" id="ARBA00022612"/>
    </source>
</evidence>
<protein>
    <submittedName>
        <fullName evidence="5">HK97 family phage prohead protease</fullName>
    </submittedName>
</protein>
<dbReference type="Pfam" id="PF04586">
    <property type="entry name" value="Peptidase_S78"/>
    <property type="match status" value="1"/>
</dbReference>
<dbReference type="GO" id="GO:0008233">
    <property type="term" value="F:peptidase activity"/>
    <property type="evidence" value="ECO:0007669"/>
    <property type="project" value="UniProtKB-KW"/>
</dbReference>
<keyword evidence="1" id="KW-1188">Viral release from host cell</keyword>
<evidence type="ECO:0000313" key="5">
    <source>
        <dbReference type="EMBL" id="MBC2882558.1"/>
    </source>
</evidence>
<proteinExistence type="predicted"/>
<reference evidence="5 6" key="1">
    <citation type="submission" date="2020-08" db="EMBL/GenBank/DDBJ databases">
        <title>Complete genome and description of Campylobacter massiliensis Marseille-Q3452 sp. nov.</title>
        <authorList>
            <person name="Antezack A."/>
        </authorList>
    </citation>
    <scope>NUCLEOTIDE SEQUENCE [LARGE SCALE GENOMIC DNA]</scope>
    <source>
        <strain evidence="5 6">Marseille-Q3452</strain>
    </source>
</reference>
<accession>A0A842J520</accession>
<comment type="caution">
    <text evidence="5">The sequence shown here is derived from an EMBL/GenBank/DDBJ whole genome shotgun (WGS) entry which is preliminary data.</text>
</comment>